<dbReference type="CDD" id="cd15831">
    <property type="entry name" value="BTAD"/>
    <property type="match status" value="1"/>
</dbReference>
<protein>
    <submittedName>
        <fullName evidence="6">Putative ATPase/DNA-binding SARP family transcriptional activator</fullName>
    </submittedName>
</protein>
<dbReference type="InterPro" id="IPR016032">
    <property type="entry name" value="Sig_transdc_resp-reg_C-effctor"/>
</dbReference>
<dbReference type="Gene3D" id="3.40.50.300">
    <property type="entry name" value="P-loop containing nucleotide triphosphate hydrolases"/>
    <property type="match status" value="1"/>
</dbReference>
<dbReference type="InterPro" id="IPR005158">
    <property type="entry name" value="BTAD"/>
</dbReference>
<evidence type="ECO:0000256" key="1">
    <source>
        <dbReference type="ARBA" id="ARBA00005820"/>
    </source>
</evidence>
<dbReference type="Gene3D" id="1.10.10.10">
    <property type="entry name" value="Winged helix-like DNA-binding domain superfamily/Winged helix DNA-binding domain"/>
    <property type="match status" value="1"/>
</dbReference>
<feature type="DNA-binding region" description="OmpR/PhoB-type" evidence="3">
    <location>
        <begin position="13"/>
        <end position="117"/>
    </location>
</feature>
<accession>A0A7W7G7L1</accession>
<dbReference type="InterPro" id="IPR027417">
    <property type="entry name" value="P-loop_NTPase"/>
</dbReference>
<evidence type="ECO:0000259" key="5">
    <source>
        <dbReference type="PROSITE" id="PS51755"/>
    </source>
</evidence>
<dbReference type="RefSeq" id="WP_184879258.1">
    <property type="nucleotide sequence ID" value="NZ_BOOV01000038.1"/>
</dbReference>
<dbReference type="AlphaFoldDB" id="A0A7W7G7L1"/>
<feature type="domain" description="OmpR/PhoB-type" evidence="5">
    <location>
        <begin position="13"/>
        <end position="117"/>
    </location>
</feature>
<dbReference type="SUPFAM" id="SSF52540">
    <property type="entry name" value="P-loop containing nucleoside triphosphate hydrolases"/>
    <property type="match status" value="1"/>
</dbReference>
<dbReference type="Pfam" id="PF25872">
    <property type="entry name" value="HTH_77"/>
    <property type="match status" value="1"/>
</dbReference>
<sequence>MTDSTSDSTPARSPRRSSAPGPAKAVVRLLGPLEVLGPAGRVPLVGVRQRTLIALLALRIGEIVTYERLVDGLWGEDPPLTALASLRSHVARVRRALTDAGLPEVLATRGRGYALDLPPGAVDAWRFEWHVGVARRAPARAEPARAAEELNRGLALWRADVLVDCRAWGWGDGEAARLRELRLSATEDRWAAGLRSAGPVEAIGELERLVGAHPLRERLWELLVEALRLAGRHGEALAVYHRARAVLAGELGVEPGAAMRRLHAVILADNAGQAGPRTAPDVPRRPASGLPVPLTELIGREPELGEIIAVLGSHRLITLTGAGGCGKTRLGIAVASQVAGDFADGACFVDLAPVKEPRMAAAAVVASLGLPEPPGSDPGRTLARGLRDRELLLVLDNCEHVREGCRSLVIRLLSACAKVRVLATTRIRLDVPGELVRHIPPLPVPDPSRHTTLAEVMAFASARLFQARVWERTGARIAEADAHALARVCAGLDGLPLALELAAARKPMLTMAEIADRLGDRLHVFTDSAAIPSHRSLNATLDWSYDLLSGSEQALFRRLAVFAGGFTLDAAQALWPEETLTVLGALVDKSVVMTGQYGACSRYRLLETVRAYAAERLARAVPGEEDEARGAHADYFLRLAKADRHRAGPGGRDGPDRLAGEHDNLRAAMSWLSTRPPGGADPRSGLALREYLDRRGRHQGSRGA</sequence>
<dbReference type="PANTHER" id="PTHR47691:SF3">
    <property type="entry name" value="HTH-TYPE TRANSCRIPTIONAL REGULATOR RV0890C-RELATED"/>
    <property type="match status" value="1"/>
</dbReference>
<dbReference type="EMBL" id="JACHND010000001">
    <property type="protein sequence ID" value="MBB4700733.1"/>
    <property type="molecule type" value="Genomic_DNA"/>
</dbReference>
<dbReference type="SMART" id="SM00862">
    <property type="entry name" value="Trans_reg_C"/>
    <property type="match status" value="1"/>
</dbReference>
<evidence type="ECO:0000313" key="6">
    <source>
        <dbReference type="EMBL" id="MBB4700733.1"/>
    </source>
</evidence>
<evidence type="ECO:0000256" key="2">
    <source>
        <dbReference type="ARBA" id="ARBA00023125"/>
    </source>
</evidence>
<evidence type="ECO:0000313" key="7">
    <source>
        <dbReference type="Proteomes" id="UP000542210"/>
    </source>
</evidence>
<dbReference type="SMART" id="SM01043">
    <property type="entry name" value="BTAD"/>
    <property type="match status" value="1"/>
</dbReference>
<comment type="similarity">
    <text evidence="1">Belongs to the AfsR/DnrI/RedD regulatory family.</text>
</comment>
<reference evidence="6 7" key="1">
    <citation type="submission" date="2020-08" db="EMBL/GenBank/DDBJ databases">
        <title>Sequencing the genomes of 1000 actinobacteria strains.</title>
        <authorList>
            <person name="Klenk H.-P."/>
        </authorList>
    </citation>
    <scope>NUCLEOTIDE SEQUENCE [LARGE SCALE GENOMIC DNA]</scope>
    <source>
        <strain evidence="6 7">DSM 45784</strain>
    </source>
</reference>
<dbReference type="InterPro" id="IPR058852">
    <property type="entry name" value="HTH_77"/>
</dbReference>
<dbReference type="GO" id="GO:0003677">
    <property type="term" value="F:DNA binding"/>
    <property type="evidence" value="ECO:0007669"/>
    <property type="project" value="UniProtKB-UniRule"/>
</dbReference>
<dbReference type="InterPro" id="IPR001867">
    <property type="entry name" value="OmpR/PhoB-type_DNA-bd"/>
</dbReference>
<feature type="region of interest" description="Disordered" evidence="4">
    <location>
        <begin position="1"/>
        <end position="22"/>
    </location>
</feature>
<dbReference type="SUPFAM" id="SSF48452">
    <property type="entry name" value="TPR-like"/>
    <property type="match status" value="1"/>
</dbReference>
<proteinExistence type="inferred from homology"/>
<feature type="compositionally biased region" description="Low complexity" evidence="4">
    <location>
        <begin position="1"/>
        <end position="20"/>
    </location>
</feature>
<dbReference type="Pfam" id="PF00486">
    <property type="entry name" value="Trans_reg_C"/>
    <property type="match status" value="1"/>
</dbReference>
<evidence type="ECO:0000256" key="3">
    <source>
        <dbReference type="PROSITE-ProRule" id="PRU01091"/>
    </source>
</evidence>
<dbReference type="InterPro" id="IPR036388">
    <property type="entry name" value="WH-like_DNA-bd_sf"/>
</dbReference>
<dbReference type="PROSITE" id="PS51755">
    <property type="entry name" value="OMPR_PHOB"/>
    <property type="match status" value="1"/>
</dbReference>
<gene>
    <name evidence="6" type="ORF">BJ982_002277</name>
</gene>
<keyword evidence="7" id="KW-1185">Reference proteome</keyword>
<evidence type="ECO:0000256" key="4">
    <source>
        <dbReference type="SAM" id="MobiDB-lite"/>
    </source>
</evidence>
<name>A0A7W7G7L1_9ACTN</name>
<dbReference type="Gene3D" id="1.25.40.10">
    <property type="entry name" value="Tetratricopeptide repeat domain"/>
    <property type="match status" value="1"/>
</dbReference>
<organism evidence="6 7">
    <name type="scientific">Sphaerisporangium siamense</name>
    <dbReference type="NCBI Taxonomy" id="795645"/>
    <lineage>
        <taxon>Bacteria</taxon>
        <taxon>Bacillati</taxon>
        <taxon>Actinomycetota</taxon>
        <taxon>Actinomycetes</taxon>
        <taxon>Streptosporangiales</taxon>
        <taxon>Streptosporangiaceae</taxon>
        <taxon>Sphaerisporangium</taxon>
    </lineage>
</organism>
<comment type="caution">
    <text evidence="6">The sequence shown here is derived from an EMBL/GenBank/DDBJ whole genome shotgun (WGS) entry which is preliminary data.</text>
</comment>
<dbReference type="InterPro" id="IPR011990">
    <property type="entry name" value="TPR-like_helical_dom_sf"/>
</dbReference>
<dbReference type="GO" id="GO:0006355">
    <property type="term" value="P:regulation of DNA-templated transcription"/>
    <property type="evidence" value="ECO:0007669"/>
    <property type="project" value="InterPro"/>
</dbReference>
<dbReference type="GO" id="GO:0000160">
    <property type="term" value="P:phosphorelay signal transduction system"/>
    <property type="evidence" value="ECO:0007669"/>
    <property type="project" value="InterPro"/>
</dbReference>
<dbReference type="Proteomes" id="UP000542210">
    <property type="component" value="Unassembled WGS sequence"/>
</dbReference>
<dbReference type="SUPFAM" id="SSF46894">
    <property type="entry name" value="C-terminal effector domain of the bipartite response regulators"/>
    <property type="match status" value="1"/>
</dbReference>
<dbReference type="PRINTS" id="PR00364">
    <property type="entry name" value="DISEASERSIST"/>
</dbReference>
<dbReference type="Pfam" id="PF03704">
    <property type="entry name" value="BTAD"/>
    <property type="match status" value="1"/>
</dbReference>
<keyword evidence="2 3" id="KW-0238">DNA-binding</keyword>
<dbReference type="PANTHER" id="PTHR47691">
    <property type="entry name" value="REGULATOR-RELATED"/>
    <property type="match status" value="1"/>
</dbReference>